<evidence type="ECO:0000313" key="1">
    <source>
        <dbReference type="EMBL" id="GBO89016.1"/>
    </source>
</evidence>
<dbReference type="AlphaFoldDB" id="A0A5M3Q1N9"/>
<evidence type="ECO:0000313" key="2">
    <source>
        <dbReference type="Proteomes" id="UP000387223"/>
    </source>
</evidence>
<protein>
    <submittedName>
        <fullName evidence="1">Uncharacterized protein</fullName>
    </submittedName>
</protein>
<dbReference type="Proteomes" id="UP000387223">
    <property type="component" value="Unassembled WGS sequence"/>
</dbReference>
<comment type="caution">
    <text evidence="1">The sequence shown here is derived from an EMBL/GenBank/DDBJ whole genome shotgun (WGS) entry which is preliminary data.</text>
</comment>
<reference evidence="1 2" key="1">
    <citation type="journal article" date="2019" name="J. Gen. Appl. Microbiol.">
        <title>Aerobic degradation of cis-dichloroethene by the marine bacterium Marinobacter salsuginis strain 5N-3.</title>
        <authorList>
            <person name="Inoue Y."/>
            <person name="Fukunaga Y."/>
            <person name="Katsumata H."/>
            <person name="Ohji S."/>
            <person name="Hosoyama A."/>
            <person name="Mori K."/>
            <person name="Ando K."/>
        </authorList>
    </citation>
    <scope>NUCLEOTIDE SEQUENCE [LARGE SCALE GENOMIC DNA]</scope>
    <source>
        <strain evidence="1 2">NBRC 109114</strain>
    </source>
</reference>
<name>A0A5M3Q1N9_9GAMM</name>
<dbReference type="RefSeq" id="WP_092034148.1">
    <property type="nucleotide sequence ID" value="NZ_BGZI01000018.1"/>
</dbReference>
<accession>A0A5M3Q1N9</accession>
<organism evidence="1 2">
    <name type="scientific">Marinobacter salsuginis</name>
    <dbReference type="NCBI Taxonomy" id="418719"/>
    <lineage>
        <taxon>Bacteria</taxon>
        <taxon>Pseudomonadati</taxon>
        <taxon>Pseudomonadota</taxon>
        <taxon>Gammaproteobacteria</taxon>
        <taxon>Pseudomonadales</taxon>
        <taxon>Marinobacteraceae</taxon>
        <taxon>Marinobacter</taxon>
    </lineage>
</organism>
<sequence>MAIEFVKLNKGWNAEPNSPDEKISIEDADLTLEFTVNPWAHDGFEENERVRLVFRSCSQYRLGPTNDEGWYAGQCRFGQLAPDWGEFYSLRGEADEVLEATDWVPIEKGTGGNHYLFYLRDCTFECKADTYELQRINS</sequence>
<proteinExistence type="predicted"/>
<dbReference type="EMBL" id="BGZI01000018">
    <property type="protein sequence ID" value="GBO89016.1"/>
    <property type="molecule type" value="Genomic_DNA"/>
</dbReference>
<gene>
    <name evidence="1" type="ORF">MSSD14B_26840</name>
</gene>